<comment type="caution">
    <text evidence="2">The sequence shown here is derived from an EMBL/GenBank/DDBJ whole genome shotgun (WGS) entry which is preliminary data.</text>
</comment>
<proteinExistence type="predicted"/>
<name>A0A9E2W8S2_9BACT</name>
<gene>
    <name evidence="2" type="ORF">KTO63_15615</name>
</gene>
<dbReference type="RefSeq" id="WP_217792304.1">
    <property type="nucleotide sequence ID" value="NZ_JAHSPG010000012.1"/>
</dbReference>
<dbReference type="AlphaFoldDB" id="A0A9E2W8S2"/>
<evidence type="ECO:0008006" key="4">
    <source>
        <dbReference type="Google" id="ProtNLM"/>
    </source>
</evidence>
<keyword evidence="3" id="KW-1185">Reference proteome</keyword>
<keyword evidence="1" id="KW-0732">Signal</keyword>
<evidence type="ECO:0000313" key="2">
    <source>
        <dbReference type="EMBL" id="MBV4358592.1"/>
    </source>
</evidence>
<organism evidence="2 3">
    <name type="scientific">Pinibacter aurantiacus</name>
    <dbReference type="NCBI Taxonomy" id="2851599"/>
    <lineage>
        <taxon>Bacteria</taxon>
        <taxon>Pseudomonadati</taxon>
        <taxon>Bacteroidota</taxon>
        <taxon>Chitinophagia</taxon>
        <taxon>Chitinophagales</taxon>
        <taxon>Chitinophagaceae</taxon>
        <taxon>Pinibacter</taxon>
    </lineage>
</organism>
<evidence type="ECO:0000256" key="1">
    <source>
        <dbReference type="SAM" id="SignalP"/>
    </source>
</evidence>
<sequence>MKPQRSFLLIFTALLCTFASEAQHGYYPAPPPPPPPGYYYYGPGMGGGVYVHPAPPRYRQRKPQQPKLPPFEPALHLNLGYGFPNLDQYYMADFYGAYKGNPSQVGPINASLDYQFSRYMSLGVMGMYGKVNMPYYDYNTYGQAMKGTLESWTIMANMMNYIPAGPHVTPYLRVAMGVNIWNQDYVDYDAGVKVNYVQHPPDFAYQFSFGCKFNLSEHTGLFIEGGYGKYIMNAGLSFKL</sequence>
<feature type="chain" id="PRO_5038604744" description="Porin family protein" evidence="1">
    <location>
        <begin position="23"/>
        <end position="240"/>
    </location>
</feature>
<feature type="signal peptide" evidence="1">
    <location>
        <begin position="1"/>
        <end position="22"/>
    </location>
</feature>
<dbReference type="Proteomes" id="UP000812270">
    <property type="component" value="Unassembled WGS sequence"/>
</dbReference>
<evidence type="ECO:0000313" key="3">
    <source>
        <dbReference type="Proteomes" id="UP000812270"/>
    </source>
</evidence>
<dbReference type="EMBL" id="JAHSPG010000012">
    <property type="protein sequence ID" value="MBV4358592.1"/>
    <property type="molecule type" value="Genomic_DNA"/>
</dbReference>
<reference evidence="2" key="1">
    <citation type="submission" date="2021-06" db="EMBL/GenBank/DDBJ databases">
        <authorList>
            <person name="Huq M.A."/>
        </authorList>
    </citation>
    <scope>NUCLEOTIDE SEQUENCE</scope>
    <source>
        <strain evidence="2">MAH-26</strain>
    </source>
</reference>
<protein>
    <recommendedName>
        <fullName evidence="4">Porin family protein</fullName>
    </recommendedName>
</protein>
<accession>A0A9E2W8S2</accession>